<protein>
    <submittedName>
        <fullName evidence="2">Uncharacterized protein</fullName>
    </submittedName>
</protein>
<feature type="transmembrane region" description="Helical" evidence="1">
    <location>
        <begin position="17"/>
        <end position="34"/>
    </location>
</feature>
<keyword evidence="1" id="KW-1133">Transmembrane helix</keyword>
<keyword evidence="1" id="KW-0812">Transmembrane</keyword>
<reference evidence="2 3" key="1">
    <citation type="journal article" date="2013" name="Genome Announc.">
        <title>Draft Genome Sequence of Cyclobacterium qasimii Strain M12-11BT, Isolated from Arctic Marine Sediment.</title>
        <authorList>
            <person name="Shivaji S."/>
            <person name="Ara S."/>
            <person name="Singh A."/>
            <person name="Kumar Pinnaka A."/>
        </authorList>
    </citation>
    <scope>NUCLEOTIDE SEQUENCE [LARGE SCALE GENOMIC DNA]</scope>
    <source>
        <strain evidence="2 3">M12-11B</strain>
    </source>
</reference>
<evidence type="ECO:0000313" key="3">
    <source>
        <dbReference type="Proteomes" id="UP000014974"/>
    </source>
</evidence>
<dbReference type="EMBL" id="ATNM01000156">
    <property type="protein sequence ID" value="EPR66150.1"/>
    <property type="molecule type" value="Genomic_DNA"/>
</dbReference>
<gene>
    <name evidence="2" type="ORF">ADICYQ_4848</name>
</gene>
<keyword evidence="1" id="KW-0472">Membrane</keyword>
<sequence length="47" mass="5356">MKLDNREIFKTLNPNKVWVPVLIGIGIVFAMFYMDPTVNAQTLNGVF</sequence>
<name>S7V7G1_9BACT</name>
<organism evidence="2 3">
    <name type="scientific">Cyclobacterium qasimii M12-11B</name>
    <dbReference type="NCBI Taxonomy" id="641524"/>
    <lineage>
        <taxon>Bacteria</taxon>
        <taxon>Pseudomonadati</taxon>
        <taxon>Bacteroidota</taxon>
        <taxon>Cytophagia</taxon>
        <taxon>Cytophagales</taxon>
        <taxon>Cyclobacteriaceae</taxon>
        <taxon>Cyclobacterium</taxon>
    </lineage>
</organism>
<dbReference type="eggNOG" id="COG0392">
    <property type="taxonomic scope" value="Bacteria"/>
</dbReference>
<accession>S7V7G1</accession>
<comment type="caution">
    <text evidence="2">The sequence shown here is derived from an EMBL/GenBank/DDBJ whole genome shotgun (WGS) entry which is preliminary data.</text>
</comment>
<evidence type="ECO:0000313" key="2">
    <source>
        <dbReference type="EMBL" id="EPR66150.1"/>
    </source>
</evidence>
<dbReference type="Proteomes" id="UP000014974">
    <property type="component" value="Unassembled WGS sequence"/>
</dbReference>
<dbReference type="PATRIC" id="fig|641524.5.peg.4805"/>
<dbReference type="AlphaFoldDB" id="S7V7G1"/>
<evidence type="ECO:0000256" key="1">
    <source>
        <dbReference type="SAM" id="Phobius"/>
    </source>
</evidence>
<proteinExistence type="predicted"/>